<keyword evidence="2" id="KW-1185">Reference proteome</keyword>
<dbReference type="EMBL" id="CM047901">
    <property type="protein sequence ID" value="KAJ0097620.1"/>
    <property type="molecule type" value="Genomic_DNA"/>
</dbReference>
<protein>
    <submittedName>
        <fullName evidence="1">Uncharacterized protein</fullName>
    </submittedName>
</protein>
<proteinExistence type="predicted"/>
<organism evidence="1 2">
    <name type="scientific">Pistacia atlantica</name>
    <dbReference type="NCBI Taxonomy" id="434234"/>
    <lineage>
        <taxon>Eukaryota</taxon>
        <taxon>Viridiplantae</taxon>
        <taxon>Streptophyta</taxon>
        <taxon>Embryophyta</taxon>
        <taxon>Tracheophyta</taxon>
        <taxon>Spermatophyta</taxon>
        <taxon>Magnoliopsida</taxon>
        <taxon>eudicotyledons</taxon>
        <taxon>Gunneridae</taxon>
        <taxon>Pentapetalae</taxon>
        <taxon>rosids</taxon>
        <taxon>malvids</taxon>
        <taxon>Sapindales</taxon>
        <taxon>Anacardiaceae</taxon>
        <taxon>Pistacia</taxon>
    </lineage>
</organism>
<sequence>MLRRSILELSSRRKDSEDPGKCFVCVMDFDDAFSFGC</sequence>
<gene>
    <name evidence="1" type="ORF">Patl1_27347</name>
</gene>
<evidence type="ECO:0000313" key="1">
    <source>
        <dbReference type="EMBL" id="KAJ0097620.1"/>
    </source>
</evidence>
<accession>A0ACC1BF27</accession>
<name>A0ACC1BF27_9ROSI</name>
<comment type="caution">
    <text evidence="1">The sequence shown here is derived from an EMBL/GenBank/DDBJ whole genome shotgun (WGS) entry which is preliminary data.</text>
</comment>
<reference evidence="2" key="1">
    <citation type="journal article" date="2023" name="G3 (Bethesda)">
        <title>Genome assembly and association tests identify interacting loci associated with vigor, precocity, and sex in interspecific pistachio rootstocks.</title>
        <authorList>
            <person name="Palmer W."/>
            <person name="Jacygrad E."/>
            <person name="Sagayaradj S."/>
            <person name="Cavanaugh K."/>
            <person name="Han R."/>
            <person name="Bertier L."/>
            <person name="Beede B."/>
            <person name="Kafkas S."/>
            <person name="Golino D."/>
            <person name="Preece J."/>
            <person name="Michelmore R."/>
        </authorList>
    </citation>
    <scope>NUCLEOTIDE SEQUENCE [LARGE SCALE GENOMIC DNA]</scope>
</reference>
<dbReference type="Proteomes" id="UP001164250">
    <property type="component" value="Chromosome 5"/>
</dbReference>
<evidence type="ECO:0000313" key="2">
    <source>
        <dbReference type="Proteomes" id="UP001164250"/>
    </source>
</evidence>